<name>A0ABW0SQY0_9GAMM</name>
<protein>
    <submittedName>
        <fullName evidence="1">TylF/MycF/NovP-related O-methyltransferase</fullName>
        <ecNumber evidence="1">2.1.1.-</ecNumber>
    </submittedName>
</protein>
<dbReference type="EMBL" id="JBHSNM010000009">
    <property type="protein sequence ID" value="MFC5571523.1"/>
    <property type="molecule type" value="Genomic_DNA"/>
</dbReference>
<evidence type="ECO:0000313" key="2">
    <source>
        <dbReference type="Proteomes" id="UP001596036"/>
    </source>
</evidence>
<dbReference type="EC" id="2.1.1.-" evidence="1"/>
<organism evidence="1 2">
    <name type="scientific">Lysobacter yangpyeongensis</name>
    <dbReference type="NCBI Taxonomy" id="346182"/>
    <lineage>
        <taxon>Bacteria</taxon>
        <taxon>Pseudomonadati</taxon>
        <taxon>Pseudomonadota</taxon>
        <taxon>Gammaproteobacteria</taxon>
        <taxon>Lysobacterales</taxon>
        <taxon>Lysobacteraceae</taxon>
        <taxon>Lysobacter</taxon>
    </lineage>
</organism>
<dbReference type="Proteomes" id="UP001596036">
    <property type="component" value="Unassembled WGS sequence"/>
</dbReference>
<dbReference type="GO" id="GO:0032259">
    <property type="term" value="P:methylation"/>
    <property type="evidence" value="ECO:0007669"/>
    <property type="project" value="UniProtKB-KW"/>
</dbReference>
<dbReference type="PANTHER" id="PTHR40036">
    <property type="entry name" value="MACROCIN O-METHYLTRANSFERASE"/>
    <property type="match status" value="1"/>
</dbReference>
<dbReference type="Gene3D" id="3.40.50.150">
    <property type="entry name" value="Vaccinia Virus protein VP39"/>
    <property type="match status" value="1"/>
</dbReference>
<dbReference type="PANTHER" id="PTHR40036:SF1">
    <property type="entry name" value="MACROCIN O-METHYLTRANSFERASE"/>
    <property type="match status" value="1"/>
</dbReference>
<dbReference type="GO" id="GO:0008168">
    <property type="term" value="F:methyltransferase activity"/>
    <property type="evidence" value="ECO:0007669"/>
    <property type="project" value="UniProtKB-KW"/>
</dbReference>
<dbReference type="RefSeq" id="WP_386756167.1">
    <property type="nucleotide sequence ID" value="NZ_JBHSNM010000009.1"/>
</dbReference>
<evidence type="ECO:0000313" key="1">
    <source>
        <dbReference type="EMBL" id="MFC5571523.1"/>
    </source>
</evidence>
<gene>
    <name evidence="1" type="ORF">ACFPN1_15795</name>
</gene>
<dbReference type="InterPro" id="IPR008884">
    <property type="entry name" value="TylF_MeTrfase"/>
</dbReference>
<keyword evidence="1" id="KW-0808">Transferase</keyword>
<sequence length="247" mass="27306">MDDIVVARLKRPPGRRQQLANGLLARLGTRLRVAPQPYAWGYGNTESRMNVFHLASQTCAYGVPGDLVEIGCAIGESSVVIQSVLSAGGDQRKRFHVYDSFEGLPAPAAADAVDGIYRKGDMLAPLERFEETFVKAGLAARPVIHRGWFEDTIPAALPDTISFAMIDCDLYSSTAHVLPHVYARMSPGAIAMFGVYYDPEVYRQEGIRGPYASPGVKRATDEFFANRPERVSVLYANEYSNGYFRKY</sequence>
<proteinExistence type="predicted"/>
<keyword evidence="2" id="KW-1185">Reference proteome</keyword>
<dbReference type="InterPro" id="IPR029063">
    <property type="entry name" value="SAM-dependent_MTases_sf"/>
</dbReference>
<dbReference type="SUPFAM" id="SSF53335">
    <property type="entry name" value="S-adenosyl-L-methionine-dependent methyltransferases"/>
    <property type="match status" value="1"/>
</dbReference>
<keyword evidence="1" id="KW-0489">Methyltransferase</keyword>
<reference evidence="2" key="1">
    <citation type="journal article" date="2019" name="Int. J. Syst. Evol. Microbiol.">
        <title>The Global Catalogue of Microorganisms (GCM) 10K type strain sequencing project: providing services to taxonomists for standard genome sequencing and annotation.</title>
        <authorList>
            <consortium name="The Broad Institute Genomics Platform"/>
            <consortium name="The Broad Institute Genome Sequencing Center for Infectious Disease"/>
            <person name="Wu L."/>
            <person name="Ma J."/>
        </authorList>
    </citation>
    <scope>NUCLEOTIDE SEQUENCE [LARGE SCALE GENOMIC DNA]</scope>
    <source>
        <strain evidence="2">KACC 11407</strain>
    </source>
</reference>
<comment type="caution">
    <text evidence="1">The sequence shown here is derived from an EMBL/GenBank/DDBJ whole genome shotgun (WGS) entry which is preliminary data.</text>
</comment>
<dbReference type="Pfam" id="PF05711">
    <property type="entry name" value="TylF"/>
    <property type="match status" value="1"/>
</dbReference>
<accession>A0ABW0SQY0</accession>